<dbReference type="EMBL" id="CAJVPK010003788">
    <property type="protein sequence ID" value="CAG8630955.1"/>
    <property type="molecule type" value="Genomic_DNA"/>
</dbReference>
<keyword evidence="2" id="KW-1185">Reference proteome</keyword>
<protein>
    <submittedName>
        <fullName evidence="1">9282_t:CDS:1</fullName>
    </submittedName>
</protein>
<feature type="non-terminal residue" evidence="1">
    <location>
        <position position="309"/>
    </location>
</feature>
<name>A0A9N9GSM3_9GLOM</name>
<dbReference type="Proteomes" id="UP000789706">
    <property type="component" value="Unassembled WGS sequence"/>
</dbReference>
<dbReference type="OrthoDB" id="2314504at2759"/>
<comment type="caution">
    <text evidence="1">The sequence shown here is derived from an EMBL/GenBank/DDBJ whole genome shotgun (WGS) entry which is preliminary data.</text>
</comment>
<evidence type="ECO:0000313" key="2">
    <source>
        <dbReference type="Proteomes" id="UP000789706"/>
    </source>
</evidence>
<evidence type="ECO:0000313" key="1">
    <source>
        <dbReference type="EMBL" id="CAG8630955.1"/>
    </source>
</evidence>
<proteinExistence type="predicted"/>
<dbReference type="AlphaFoldDB" id="A0A9N9GSM3"/>
<accession>A0A9N9GSM3</accession>
<organism evidence="1 2">
    <name type="scientific">Diversispora eburnea</name>
    <dbReference type="NCBI Taxonomy" id="1213867"/>
    <lineage>
        <taxon>Eukaryota</taxon>
        <taxon>Fungi</taxon>
        <taxon>Fungi incertae sedis</taxon>
        <taxon>Mucoromycota</taxon>
        <taxon>Glomeromycotina</taxon>
        <taxon>Glomeromycetes</taxon>
        <taxon>Diversisporales</taxon>
        <taxon>Diversisporaceae</taxon>
        <taxon>Diversispora</taxon>
    </lineage>
</organism>
<reference evidence="1" key="1">
    <citation type="submission" date="2021-06" db="EMBL/GenBank/DDBJ databases">
        <authorList>
            <person name="Kallberg Y."/>
            <person name="Tangrot J."/>
            <person name="Rosling A."/>
        </authorList>
    </citation>
    <scope>NUCLEOTIDE SEQUENCE</scope>
    <source>
        <strain evidence="1">AZ414A</strain>
    </source>
</reference>
<gene>
    <name evidence="1" type="ORF">DEBURN_LOCUS10775</name>
</gene>
<sequence>LMKSAFPSRLCNNKRIFYCYASHVLSPLNGGRKESRTKVRGLLNLPSQINTQANNFTKYDVEALRVKFQPATEDHVIPDEKVEEFSEQFICRKINRNMLKDDEFNVDNISDVSDSLFQTFFEKLAIVTQNPPGIPESSTDTMVDDLLRIAKLNNHPLKLTIHPPSKLHILNEPYVSATPEFVVNKRKISMVITEDKTLQNINHRNGYGEMQIAAEILSCGDENMRKFKKDTDQVLFAVRFISTYATFYKAQIPAEYWEELIKGLPKVNSVEIKRWPGENDDKSGLDLADPDGRKAVLTALIKIRQFLLK</sequence>